<dbReference type="PANTHER" id="PTHR46663:SF4">
    <property type="entry name" value="DIGUANYLATE CYCLASE DGCT-RELATED"/>
    <property type="match status" value="1"/>
</dbReference>
<comment type="cofactor">
    <cofactor evidence="1">
        <name>Mg(2+)</name>
        <dbReference type="ChEBI" id="CHEBI:18420"/>
    </cofactor>
</comment>
<dbReference type="CDD" id="cd00130">
    <property type="entry name" value="PAS"/>
    <property type="match status" value="1"/>
</dbReference>
<dbReference type="SMART" id="SM00267">
    <property type="entry name" value="GGDEF"/>
    <property type="match status" value="1"/>
</dbReference>
<name>A0AB74UA62_9GAMM</name>
<dbReference type="Gene3D" id="3.30.70.270">
    <property type="match status" value="1"/>
</dbReference>
<evidence type="ECO:0000256" key="2">
    <source>
        <dbReference type="SAM" id="MobiDB-lite"/>
    </source>
</evidence>
<evidence type="ECO:0000259" key="3">
    <source>
        <dbReference type="PROSITE" id="PS50112"/>
    </source>
</evidence>
<dbReference type="Gene3D" id="3.30.450.20">
    <property type="entry name" value="PAS domain"/>
    <property type="match status" value="1"/>
</dbReference>
<dbReference type="InterPro" id="IPR013767">
    <property type="entry name" value="PAS_fold"/>
</dbReference>
<evidence type="ECO:0000259" key="4">
    <source>
        <dbReference type="PROSITE" id="PS50887"/>
    </source>
</evidence>
<keyword evidence="5" id="KW-0808">Transferase</keyword>
<dbReference type="SUPFAM" id="SSF55073">
    <property type="entry name" value="Nucleotide cyclase"/>
    <property type="match status" value="1"/>
</dbReference>
<dbReference type="GO" id="GO:0006355">
    <property type="term" value="P:regulation of DNA-templated transcription"/>
    <property type="evidence" value="ECO:0007669"/>
    <property type="project" value="InterPro"/>
</dbReference>
<feature type="domain" description="PAS" evidence="3">
    <location>
        <begin position="154"/>
        <end position="225"/>
    </location>
</feature>
<protein>
    <submittedName>
        <fullName evidence="5">Sensor domain-containing diguanylate cyclase</fullName>
        <ecNumber evidence="5">2.7.7.65</ecNumber>
    </submittedName>
</protein>
<sequence length="465" mass="51900">MNALQVSLDSDVGASQRRLEPTLQSTLEGLELLGIAALVYRVDDDDVWVAEANALARHQLALDTELPAVDPWQWLDDQRQPLASLAHPARQCDERAPQAWRRYHLRDHRGELRALRLRCRGVEGAGERQVLVALDRITVLDPAPAESRTHTSQLPASLRQWIGSLPIGACVLDAAGYLRLVNPALCNFFGYAAGELLERHFQVLLAPASRESSQRYHLTSLTSGGQRSLELMRRDGSLCTMQVEDSVVHHADGRPLRIACLVDMTAQREQTRELQARNRRLEYLATRDEMTGLHNRRYGQQLLEQAIRRSSRYGEPLAVAMLDLDHFKTVNDEHGHAVGDDVLREFSSLVGAMLRQSDMLIRWGGEEFLLLLPGVDRFSAHATLDRVLTRLKQQPLSARQLRLSFSAGIAEPRQTTSHKLLERVDAALYRAKQAGRGCITVTEAAPPAPALGEDPELPEDPALPL</sequence>
<organism evidence="5">
    <name type="scientific">Salinicola endophyticus</name>
    <dbReference type="NCBI Taxonomy" id="1949083"/>
    <lineage>
        <taxon>Bacteria</taxon>
        <taxon>Pseudomonadati</taxon>
        <taxon>Pseudomonadota</taxon>
        <taxon>Gammaproteobacteria</taxon>
        <taxon>Oceanospirillales</taxon>
        <taxon>Halomonadaceae</taxon>
        <taxon>Salinicola</taxon>
    </lineage>
</organism>
<keyword evidence="5" id="KW-0548">Nucleotidyltransferase</keyword>
<dbReference type="Pfam" id="PF00990">
    <property type="entry name" value="GGDEF"/>
    <property type="match status" value="1"/>
</dbReference>
<dbReference type="FunFam" id="3.30.70.270:FF:000001">
    <property type="entry name" value="Diguanylate cyclase domain protein"/>
    <property type="match status" value="1"/>
</dbReference>
<reference evidence="5" key="1">
    <citation type="submission" date="2024-06" db="EMBL/GenBank/DDBJ databases">
        <title>Complete genome of Salinicola endophyticus HNIBRBA4755.</title>
        <authorList>
            <person name="Shin S.Y."/>
            <person name="Kang H."/>
            <person name="Song J."/>
        </authorList>
    </citation>
    <scope>NUCLEOTIDE SEQUENCE</scope>
    <source>
        <strain evidence="5">HNIBRBA4755</strain>
    </source>
</reference>
<dbReference type="InterPro" id="IPR052163">
    <property type="entry name" value="DGC-Regulatory_Protein"/>
</dbReference>
<dbReference type="SUPFAM" id="SSF55785">
    <property type="entry name" value="PYP-like sensor domain (PAS domain)"/>
    <property type="match status" value="1"/>
</dbReference>
<dbReference type="EC" id="2.7.7.65" evidence="5"/>
<dbReference type="NCBIfam" id="TIGR00229">
    <property type="entry name" value="sensory_box"/>
    <property type="match status" value="1"/>
</dbReference>
<dbReference type="PANTHER" id="PTHR46663">
    <property type="entry name" value="DIGUANYLATE CYCLASE DGCT-RELATED"/>
    <property type="match status" value="1"/>
</dbReference>
<dbReference type="InterPro" id="IPR035965">
    <property type="entry name" value="PAS-like_dom_sf"/>
</dbReference>
<dbReference type="InterPro" id="IPR043128">
    <property type="entry name" value="Rev_trsase/Diguanyl_cyclase"/>
</dbReference>
<dbReference type="InterPro" id="IPR000160">
    <property type="entry name" value="GGDEF_dom"/>
</dbReference>
<proteinExistence type="predicted"/>
<evidence type="ECO:0000256" key="1">
    <source>
        <dbReference type="ARBA" id="ARBA00001946"/>
    </source>
</evidence>
<dbReference type="InterPro" id="IPR029787">
    <property type="entry name" value="Nucleotide_cyclase"/>
</dbReference>
<dbReference type="GO" id="GO:0052621">
    <property type="term" value="F:diguanylate cyclase activity"/>
    <property type="evidence" value="ECO:0007669"/>
    <property type="project" value="UniProtKB-EC"/>
</dbReference>
<dbReference type="AlphaFoldDB" id="A0AB74UA62"/>
<dbReference type="InterPro" id="IPR000014">
    <property type="entry name" value="PAS"/>
</dbReference>
<dbReference type="NCBIfam" id="TIGR00254">
    <property type="entry name" value="GGDEF"/>
    <property type="match status" value="1"/>
</dbReference>
<evidence type="ECO:0000313" key="5">
    <source>
        <dbReference type="EMBL" id="XCJ78593.1"/>
    </source>
</evidence>
<feature type="domain" description="GGDEF" evidence="4">
    <location>
        <begin position="315"/>
        <end position="444"/>
    </location>
</feature>
<dbReference type="RefSeq" id="WP_353979572.1">
    <property type="nucleotide sequence ID" value="NZ_CP159578.1"/>
</dbReference>
<dbReference type="EMBL" id="CP159578">
    <property type="protein sequence ID" value="XCJ78593.1"/>
    <property type="molecule type" value="Genomic_DNA"/>
</dbReference>
<dbReference type="Pfam" id="PF00989">
    <property type="entry name" value="PAS"/>
    <property type="match status" value="1"/>
</dbReference>
<dbReference type="SMART" id="SM00091">
    <property type="entry name" value="PAS"/>
    <property type="match status" value="1"/>
</dbReference>
<dbReference type="PROSITE" id="PS50887">
    <property type="entry name" value="GGDEF"/>
    <property type="match status" value="1"/>
</dbReference>
<gene>
    <name evidence="5" type="ORF">ABV408_14280</name>
</gene>
<accession>A0AB74UA62</accession>
<dbReference type="CDD" id="cd01949">
    <property type="entry name" value="GGDEF"/>
    <property type="match status" value="1"/>
</dbReference>
<dbReference type="PROSITE" id="PS50112">
    <property type="entry name" value="PAS"/>
    <property type="match status" value="1"/>
</dbReference>
<feature type="region of interest" description="Disordered" evidence="2">
    <location>
        <begin position="445"/>
        <end position="465"/>
    </location>
</feature>